<dbReference type="Proteomes" id="UP000298484">
    <property type="component" value="Unassembled WGS sequence"/>
</dbReference>
<accession>A0A4Y9ACH3</accession>
<dbReference type="OrthoDB" id="2456726at2"/>
<feature type="region of interest" description="Disordered" evidence="1">
    <location>
        <begin position="1"/>
        <end position="24"/>
    </location>
</feature>
<feature type="compositionally biased region" description="Low complexity" evidence="1">
    <location>
        <begin position="1"/>
        <end position="16"/>
    </location>
</feature>
<organism evidence="2 3">
    <name type="scientific">Lentibacillus salicampi</name>
    <dbReference type="NCBI Taxonomy" id="175306"/>
    <lineage>
        <taxon>Bacteria</taxon>
        <taxon>Bacillati</taxon>
        <taxon>Bacillota</taxon>
        <taxon>Bacilli</taxon>
        <taxon>Bacillales</taxon>
        <taxon>Bacillaceae</taxon>
        <taxon>Lentibacillus</taxon>
    </lineage>
</organism>
<evidence type="ECO:0000313" key="2">
    <source>
        <dbReference type="EMBL" id="TFJ92071.1"/>
    </source>
</evidence>
<dbReference type="Pfam" id="PF14179">
    <property type="entry name" value="YppG"/>
    <property type="match status" value="1"/>
</dbReference>
<name>A0A4Y9ACH3_9BACI</name>
<proteinExistence type="predicted"/>
<dbReference type="RefSeq" id="WP_135110853.1">
    <property type="nucleotide sequence ID" value="NZ_SRHY01000030.1"/>
</dbReference>
<reference evidence="2 3" key="1">
    <citation type="submission" date="2019-03" db="EMBL/GenBank/DDBJ databases">
        <title>Genome sequence of Lentibacillus salicampi ATCC BAA-719.</title>
        <authorList>
            <person name="Maclea K.S."/>
            <person name="Simoes Junior M."/>
        </authorList>
    </citation>
    <scope>NUCLEOTIDE SEQUENCE [LARGE SCALE GENOMIC DNA]</scope>
    <source>
        <strain evidence="2 3">ATCC BAA-719</strain>
    </source>
</reference>
<sequence length="117" mass="13371">MSRTRYSFRPSYRSSPANVNLERPHSINTGSIAHYPTAFDVYSKPKQPINWKTDPYTDTTFSQPPKPSNLLYYFQDPNGEFDLDKMLTAAGQVADTVQQISPVVKEVGNLFNRTDYM</sequence>
<keyword evidence="3" id="KW-1185">Reference proteome</keyword>
<protein>
    <submittedName>
        <fullName evidence="2">Uncharacterized protein</fullName>
    </submittedName>
</protein>
<dbReference type="InterPro" id="IPR025555">
    <property type="entry name" value="YppG"/>
</dbReference>
<gene>
    <name evidence="2" type="ORF">E4U82_14380</name>
</gene>
<comment type="caution">
    <text evidence="2">The sequence shown here is derived from an EMBL/GenBank/DDBJ whole genome shotgun (WGS) entry which is preliminary data.</text>
</comment>
<evidence type="ECO:0000313" key="3">
    <source>
        <dbReference type="Proteomes" id="UP000298484"/>
    </source>
</evidence>
<evidence type="ECO:0000256" key="1">
    <source>
        <dbReference type="SAM" id="MobiDB-lite"/>
    </source>
</evidence>
<dbReference type="EMBL" id="SRHY01000030">
    <property type="protein sequence ID" value="TFJ92071.1"/>
    <property type="molecule type" value="Genomic_DNA"/>
</dbReference>
<dbReference type="AlphaFoldDB" id="A0A4Y9ACH3"/>